<dbReference type="RefSeq" id="WP_087281645.1">
    <property type="nucleotide sequence ID" value="NZ_CP021455.1"/>
</dbReference>
<dbReference type="InterPro" id="IPR018773">
    <property type="entry name" value="MeTrfase_reg_dom_prd"/>
</dbReference>
<protein>
    <recommendedName>
        <fullName evidence="6">Methyltransferase domain-containing protein</fullName>
    </recommendedName>
</protein>
<keyword evidence="5" id="KW-1185">Reference proteome</keyword>
<name>A0A1Y0EPY9_9BURK</name>
<gene>
    <name evidence="4" type="ORF">CCO03_12890</name>
</gene>
<organism evidence="4 5">
    <name type="scientific">Comamonas serinivorans</name>
    <dbReference type="NCBI Taxonomy" id="1082851"/>
    <lineage>
        <taxon>Bacteria</taxon>
        <taxon>Pseudomonadati</taxon>
        <taxon>Pseudomonadota</taxon>
        <taxon>Betaproteobacteria</taxon>
        <taxon>Burkholderiales</taxon>
        <taxon>Comamonadaceae</taxon>
        <taxon>Comamonas</taxon>
    </lineage>
</organism>
<evidence type="ECO:0000259" key="3">
    <source>
        <dbReference type="Pfam" id="PF10119"/>
    </source>
</evidence>
<feature type="region of interest" description="Disordered" evidence="1">
    <location>
        <begin position="1"/>
        <end position="20"/>
    </location>
</feature>
<dbReference type="KEGG" id="cser:CCO03_12890"/>
<dbReference type="InterPro" id="IPR029063">
    <property type="entry name" value="SAM-dependent_MTases_sf"/>
</dbReference>
<evidence type="ECO:0000313" key="4">
    <source>
        <dbReference type="EMBL" id="ARU05461.1"/>
    </source>
</evidence>
<evidence type="ECO:0000313" key="5">
    <source>
        <dbReference type="Proteomes" id="UP000196138"/>
    </source>
</evidence>
<dbReference type="Gene3D" id="3.40.50.150">
    <property type="entry name" value="Vaccinia Virus protein VP39"/>
    <property type="match status" value="1"/>
</dbReference>
<evidence type="ECO:0000259" key="2">
    <source>
        <dbReference type="Pfam" id="PF08242"/>
    </source>
</evidence>
<dbReference type="Proteomes" id="UP000196138">
    <property type="component" value="Chromosome"/>
</dbReference>
<dbReference type="OrthoDB" id="323463at2"/>
<evidence type="ECO:0000256" key="1">
    <source>
        <dbReference type="SAM" id="MobiDB-lite"/>
    </source>
</evidence>
<sequence>MTSRFTDPAHPQSLQPAPPGLHAGYIQDVLYPRHVFRETMPVWTASVLTALGRRAPDLTQPYTLLELGCGQGLGVVMAAAINPLGQFLGMDINLQAIRQARALAETAGVANARFVCLDVEAPASEHALPACDFIVVHGLYSWVGDTQRAAIRRWATQLLKPGGVCHLGYLTQPGSASFAAAQRLMHLSSARTAGGSTHKVRHAAAWIHQLAGAGLGYFQDVPDALANVPSLQELADDEAAAYHAHDLLNPHWDALHVSDVIASMAHAGCDYAGSASPLDNIDAASLPLQAQALLADLRRQGASVAEQETFKDLARNQHARFDLYQRHHPEGNLLPEAAHRHTLLQQRVGLLPEAPHVESPTGMLTLQSRIGPIQLPMSHVAPLLGALQHGPRSYAELAQLPAYAQRPGELNSLLQLLQWANWLHPLRPDAGPQTSSEPAAHRLNAVLSDQPAPFNGAVLACAPIGSACAIPEGGLSPHHHARMAVKAP</sequence>
<feature type="domain" description="Methyltransferase regulatory" evidence="3">
    <location>
        <begin position="241"/>
        <end position="325"/>
    </location>
</feature>
<dbReference type="Pfam" id="PF10119">
    <property type="entry name" value="MethyTransf_Reg"/>
    <property type="match status" value="1"/>
</dbReference>
<accession>A0A1Y0EPY9</accession>
<proteinExistence type="predicted"/>
<dbReference type="InterPro" id="IPR013217">
    <property type="entry name" value="Methyltransf_12"/>
</dbReference>
<dbReference type="Pfam" id="PF08242">
    <property type="entry name" value="Methyltransf_12"/>
    <property type="match status" value="1"/>
</dbReference>
<evidence type="ECO:0008006" key="6">
    <source>
        <dbReference type="Google" id="ProtNLM"/>
    </source>
</evidence>
<reference evidence="4 5" key="1">
    <citation type="submission" date="2017-05" db="EMBL/GenBank/DDBJ databases">
        <authorList>
            <person name="Song R."/>
            <person name="Chenine A.L."/>
            <person name="Ruprecht R.M."/>
        </authorList>
    </citation>
    <scope>NUCLEOTIDE SEQUENCE [LARGE SCALE GENOMIC DNA]</scope>
    <source>
        <strain evidence="4 5">DSM 26136</strain>
    </source>
</reference>
<dbReference type="AlphaFoldDB" id="A0A1Y0EPY9"/>
<dbReference type="PANTHER" id="PTHR43861">
    <property type="entry name" value="TRANS-ACONITATE 2-METHYLTRANSFERASE-RELATED"/>
    <property type="match status" value="1"/>
</dbReference>
<feature type="domain" description="Methyltransferase type 12" evidence="2">
    <location>
        <begin position="65"/>
        <end position="165"/>
    </location>
</feature>
<dbReference type="EMBL" id="CP021455">
    <property type="protein sequence ID" value="ARU05461.1"/>
    <property type="molecule type" value="Genomic_DNA"/>
</dbReference>
<dbReference type="CDD" id="cd02440">
    <property type="entry name" value="AdoMet_MTases"/>
    <property type="match status" value="1"/>
</dbReference>
<dbReference type="SUPFAM" id="SSF53335">
    <property type="entry name" value="S-adenosyl-L-methionine-dependent methyltransferases"/>
    <property type="match status" value="1"/>
</dbReference>